<reference evidence="4" key="1">
    <citation type="submission" date="2020-09" db="EMBL/GenBank/DDBJ databases">
        <authorList>
            <person name="Kikuchi T."/>
        </authorList>
    </citation>
    <scope>NUCLEOTIDE SEQUENCE</scope>
    <source>
        <strain evidence="4">SH1</strain>
    </source>
</reference>
<dbReference type="PANTHER" id="PTHR21724">
    <property type="entry name" value="SHKT DOMAIN-CONTAINING PROTEIN"/>
    <property type="match status" value="1"/>
</dbReference>
<proteinExistence type="predicted"/>
<feature type="region of interest" description="Disordered" evidence="2">
    <location>
        <begin position="75"/>
        <end position="97"/>
    </location>
</feature>
<dbReference type="SMART" id="SM00254">
    <property type="entry name" value="ShKT"/>
    <property type="match status" value="3"/>
</dbReference>
<dbReference type="Pfam" id="PF01549">
    <property type="entry name" value="ShK"/>
    <property type="match status" value="3"/>
</dbReference>
<keyword evidence="5" id="KW-1185">Reference proteome</keyword>
<dbReference type="Proteomes" id="UP000783686">
    <property type="component" value="Unassembled WGS sequence"/>
</dbReference>
<feature type="region of interest" description="Disordered" evidence="2">
    <location>
        <begin position="174"/>
        <end position="209"/>
    </location>
</feature>
<evidence type="ECO:0000256" key="1">
    <source>
        <dbReference type="PROSITE-ProRule" id="PRU01005"/>
    </source>
</evidence>
<dbReference type="EMBL" id="CAJFCW020000002">
    <property type="protein sequence ID" value="CAG9089592.1"/>
    <property type="molecule type" value="Genomic_DNA"/>
</dbReference>
<evidence type="ECO:0000313" key="5">
    <source>
        <dbReference type="Proteomes" id="UP000614601"/>
    </source>
</evidence>
<evidence type="ECO:0000256" key="2">
    <source>
        <dbReference type="SAM" id="MobiDB-lite"/>
    </source>
</evidence>
<dbReference type="EMBL" id="CAJFDH010000002">
    <property type="protein sequence ID" value="CAD5209554.1"/>
    <property type="molecule type" value="Genomic_DNA"/>
</dbReference>
<comment type="caution">
    <text evidence="1">Lacks conserved residue(s) required for the propagation of feature annotation.</text>
</comment>
<protein>
    <recommendedName>
        <fullName evidence="3">ShKT domain-containing protein</fullName>
    </recommendedName>
</protein>
<feature type="domain" description="ShKT" evidence="3">
    <location>
        <begin position="210"/>
        <end position="245"/>
    </location>
</feature>
<dbReference type="PROSITE" id="PS51670">
    <property type="entry name" value="SHKT"/>
    <property type="match status" value="2"/>
</dbReference>
<gene>
    <name evidence="4" type="ORF">BOKJ2_LOCUS2745</name>
</gene>
<accession>A0A811K189</accession>
<dbReference type="InterPro" id="IPR003582">
    <property type="entry name" value="ShKT_dom"/>
</dbReference>
<evidence type="ECO:0000313" key="4">
    <source>
        <dbReference type="EMBL" id="CAD5209554.1"/>
    </source>
</evidence>
<dbReference type="AlphaFoldDB" id="A0A811K189"/>
<dbReference type="PRINTS" id="PR01217">
    <property type="entry name" value="PRICHEXTENSN"/>
</dbReference>
<name>A0A811K189_9BILA</name>
<organism evidence="4 5">
    <name type="scientific">Bursaphelenchus okinawaensis</name>
    <dbReference type="NCBI Taxonomy" id="465554"/>
    <lineage>
        <taxon>Eukaryota</taxon>
        <taxon>Metazoa</taxon>
        <taxon>Ecdysozoa</taxon>
        <taxon>Nematoda</taxon>
        <taxon>Chromadorea</taxon>
        <taxon>Rhabditida</taxon>
        <taxon>Tylenchina</taxon>
        <taxon>Tylenchomorpha</taxon>
        <taxon>Aphelenchoidea</taxon>
        <taxon>Aphelenchoididae</taxon>
        <taxon>Bursaphelenchus</taxon>
    </lineage>
</organism>
<dbReference type="PANTHER" id="PTHR21724:SF109">
    <property type="entry name" value="SHKT DOMAIN-CONTAINING PROTEIN"/>
    <property type="match status" value="1"/>
</dbReference>
<feature type="domain" description="ShKT" evidence="3">
    <location>
        <begin position="36"/>
        <end position="71"/>
    </location>
</feature>
<dbReference type="Proteomes" id="UP000614601">
    <property type="component" value="Unassembled WGS sequence"/>
</dbReference>
<evidence type="ECO:0000259" key="3">
    <source>
        <dbReference type="PROSITE" id="PS51670"/>
    </source>
</evidence>
<feature type="compositionally biased region" description="Low complexity" evidence="2">
    <location>
        <begin position="15"/>
        <end position="33"/>
    </location>
</feature>
<dbReference type="Gene3D" id="1.10.10.1940">
    <property type="match status" value="3"/>
</dbReference>
<sequence>MKRLCPATCGCVSATPSVSTTAPAEPTTTPSGSSGCGLDDKAFDCKKKSQMCNVPAYINLMKKLCPETCGCPTSAAPASTTPNAPTTAPAVPTTAPAVPTTTPAVAATTPAASATTPAVAATTPAGSNGCGLDDKAFDCKRKSQMCTVPAYINLMKRLCPETCGCPTTIAPQSTTPNAPATTPALPTTAPAEPTTTPAVPTTTPSGSSGCGLDDKAFDCKRKSQMCTVPAYVNLMKRLCPETCGCPTSNAPQYTTPLGSSGCGLDDKAFDCKRKSQMCTVPRLVAVLRQPPLNLPRLQEVVAVGLMTKRLIVNGNHKCALCLNMWLSFVNRPSIHYALTK</sequence>
<feature type="compositionally biased region" description="Low complexity" evidence="2">
    <location>
        <begin position="174"/>
        <end position="204"/>
    </location>
</feature>
<feature type="region of interest" description="Disordered" evidence="2">
    <location>
        <begin position="15"/>
        <end position="34"/>
    </location>
</feature>
<comment type="caution">
    <text evidence="4">The sequence shown here is derived from an EMBL/GenBank/DDBJ whole genome shotgun (WGS) entry which is preliminary data.</text>
</comment>